<reference evidence="1" key="2">
    <citation type="submission" date="2023-05" db="EMBL/GenBank/DDBJ databases">
        <authorList>
            <consortium name="Lawrence Berkeley National Laboratory"/>
            <person name="Steindorff A."/>
            <person name="Hensen N."/>
            <person name="Bonometti L."/>
            <person name="Westerberg I."/>
            <person name="Brannstrom I.O."/>
            <person name="Guillou S."/>
            <person name="Cros-Aarteil S."/>
            <person name="Calhoun S."/>
            <person name="Haridas S."/>
            <person name="Kuo A."/>
            <person name="Mondo S."/>
            <person name="Pangilinan J."/>
            <person name="Riley R."/>
            <person name="Labutti K."/>
            <person name="Andreopoulos B."/>
            <person name="Lipzen A."/>
            <person name="Chen C."/>
            <person name="Yanf M."/>
            <person name="Daum C."/>
            <person name="Ng V."/>
            <person name="Clum A."/>
            <person name="Ohm R."/>
            <person name="Martin F."/>
            <person name="Silar P."/>
            <person name="Natvig D."/>
            <person name="Lalanne C."/>
            <person name="Gautier V."/>
            <person name="Ament-Velasquez S.L."/>
            <person name="Kruys A."/>
            <person name="Hutchinson M.I."/>
            <person name="Powell A.J."/>
            <person name="Barry K."/>
            <person name="Miller A.N."/>
            <person name="Grigoriev I.V."/>
            <person name="Debuchy R."/>
            <person name="Gladieux P."/>
            <person name="Thoren M.H."/>
            <person name="Johannesson H."/>
        </authorList>
    </citation>
    <scope>NUCLEOTIDE SEQUENCE</scope>
    <source>
        <strain evidence="1">CBS 731.68</strain>
    </source>
</reference>
<protein>
    <submittedName>
        <fullName evidence="1">Uncharacterized protein</fullName>
    </submittedName>
</protein>
<evidence type="ECO:0000313" key="1">
    <source>
        <dbReference type="EMBL" id="KAK4128445.1"/>
    </source>
</evidence>
<proteinExistence type="predicted"/>
<gene>
    <name evidence="1" type="ORF">N657DRAFT_22885</name>
</gene>
<keyword evidence="2" id="KW-1185">Reference proteome</keyword>
<dbReference type="EMBL" id="MU853223">
    <property type="protein sequence ID" value="KAK4128445.1"/>
    <property type="molecule type" value="Genomic_DNA"/>
</dbReference>
<dbReference type="GeneID" id="87823078"/>
<sequence length="168" mass="19412">MVGQANECDVFRNSEIRSTSLITWYFAVLHAAKRHKFSTRIKRIINSFRIIRTFPRLRQYVFHLELTHTPFLDSCYSRCLITVTLTRSFLQKFQNQQPSSVPFAFSFPGSALCHNDFHLSRAFDSSSVFLRNFRPVSTPSSVTPGLSIGFFATRGTFDLFCTHRVETK</sequence>
<name>A0AAN6U8K0_9PEZI</name>
<dbReference type="RefSeq" id="XP_062652216.1">
    <property type="nucleotide sequence ID" value="XM_062786312.1"/>
</dbReference>
<dbReference type="Proteomes" id="UP001302602">
    <property type="component" value="Unassembled WGS sequence"/>
</dbReference>
<reference evidence="1" key="1">
    <citation type="journal article" date="2023" name="Mol. Phylogenet. Evol.">
        <title>Genome-scale phylogeny and comparative genomics of the fungal order Sordariales.</title>
        <authorList>
            <person name="Hensen N."/>
            <person name="Bonometti L."/>
            <person name="Westerberg I."/>
            <person name="Brannstrom I.O."/>
            <person name="Guillou S."/>
            <person name="Cros-Aarteil S."/>
            <person name="Calhoun S."/>
            <person name="Haridas S."/>
            <person name="Kuo A."/>
            <person name="Mondo S."/>
            <person name="Pangilinan J."/>
            <person name="Riley R."/>
            <person name="LaButti K."/>
            <person name="Andreopoulos B."/>
            <person name="Lipzen A."/>
            <person name="Chen C."/>
            <person name="Yan M."/>
            <person name="Daum C."/>
            <person name="Ng V."/>
            <person name="Clum A."/>
            <person name="Steindorff A."/>
            <person name="Ohm R.A."/>
            <person name="Martin F."/>
            <person name="Silar P."/>
            <person name="Natvig D.O."/>
            <person name="Lalanne C."/>
            <person name="Gautier V."/>
            <person name="Ament-Velasquez S.L."/>
            <person name="Kruys A."/>
            <person name="Hutchinson M.I."/>
            <person name="Powell A.J."/>
            <person name="Barry K."/>
            <person name="Miller A.N."/>
            <person name="Grigoriev I.V."/>
            <person name="Debuchy R."/>
            <person name="Gladieux P."/>
            <person name="Hiltunen Thoren M."/>
            <person name="Johannesson H."/>
        </authorList>
    </citation>
    <scope>NUCLEOTIDE SEQUENCE</scope>
    <source>
        <strain evidence="1">CBS 731.68</strain>
    </source>
</reference>
<evidence type="ECO:0000313" key="2">
    <source>
        <dbReference type="Proteomes" id="UP001302602"/>
    </source>
</evidence>
<comment type="caution">
    <text evidence="1">The sequence shown here is derived from an EMBL/GenBank/DDBJ whole genome shotgun (WGS) entry which is preliminary data.</text>
</comment>
<accession>A0AAN6U8K0</accession>
<dbReference type="AlphaFoldDB" id="A0AAN6U8K0"/>
<organism evidence="1 2">
    <name type="scientific">Parathielavia appendiculata</name>
    <dbReference type="NCBI Taxonomy" id="2587402"/>
    <lineage>
        <taxon>Eukaryota</taxon>
        <taxon>Fungi</taxon>
        <taxon>Dikarya</taxon>
        <taxon>Ascomycota</taxon>
        <taxon>Pezizomycotina</taxon>
        <taxon>Sordariomycetes</taxon>
        <taxon>Sordariomycetidae</taxon>
        <taxon>Sordariales</taxon>
        <taxon>Chaetomiaceae</taxon>
        <taxon>Parathielavia</taxon>
    </lineage>
</organism>